<name>A0A562ILT2_9ACTN</name>
<protein>
    <submittedName>
        <fullName evidence="3">Uncharacterized protein</fullName>
    </submittedName>
</protein>
<keyword evidence="2" id="KW-0472">Membrane</keyword>
<keyword evidence="2" id="KW-0812">Transmembrane</keyword>
<dbReference type="RefSeq" id="WP_153356465.1">
    <property type="nucleotide sequence ID" value="NZ_JABGDC010000012.1"/>
</dbReference>
<feature type="region of interest" description="Disordered" evidence="1">
    <location>
        <begin position="154"/>
        <end position="185"/>
    </location>
</feature>
<evidence type="ECO:0000313" key="4">
    <source>
        <dbReference type="Proteomes" id="UP000321490"/>
    </source>
</evidence>
<proteinExistence type="predicted"/>
<keyword evidence="4" id="KW-1185">Reference proteome</keyword>
<keyword evidence="2" id="KW-1133">Transmembrane helix</keyword>
<feature type="compositionally biased region" description="Low complexity" evidence="1">
    <location>
        <begin position="17"/>
        <end position="26"/>
    </location>
</feature>
<reference evidence="3 4" key="1">
    <citation type="submission" date="2019-07" db="EMBL/GenBank/DDBJ databases">
        <title>R&amp;d 2014.</title>
        <authorList>
            <person name="Klenk H.-P."/>
        </authorList>
    </citation>
    <scope>NUCLEOTIDE SEQUENCE [LARGE SCALE GENOMIC DNA]</scope>
    <source>
        <strain evidence="3 4">DSM 45764</strain>
    </source>
</reference>
<feature type="compositionally biased region" description="Acidic residues" evidence="1">
    <location>
        <begin position="1"/>
        <end position="16"/>
    </location>
</feature>
<feature type="region of interest" description="Disordered" evidence="1">
    <location>
        <begin position="1"/>
        <end position="30"/>
    </location>
</feature>
<evidence type="ECO:0000313" key="3">
    <source>
        <dbReference type="EMBL" id="TWH71653.1"/>
    </source>
</evidence>
<dbReference type="EMBL" id="VLKF01000001">
    <property type="protein sequence ID" value="TWH71653.1"/>
    <property type="molecule type" value="Genomic_DNA"/>
</dbReference>
<organism evidence="3 4">
    <name type="scientific">Modestobacter roseus</name>
    <dbReference type="NCBI Taxonomy" id="1181884"/>
    <lineage>
        <taxon>Bacteria</taxon>
        <taxon>Bacillati</taxon>
        <taxon>Actinomycetota</taxon>
        <taxon>Actinomycetes</taxon>
        <taxon>Geodermatophilales</taxon>
        <taxon>Geodermatophilaceae</taxon>
        <taxon>Modestobacter</taxon>
    </lineage>
</organism>
<accession>A0A562ILT2</accession>
<feature type="compositionally biased region" description="Low complexity" evidence="1">
    <location>
        <begin position="158"/>
        <end position="185"/>
    </location>
</feature>
<dbReference type="OrthoDB" id="5198339at2"/>
<gene>
    <name evidence="3" type="ORF">JD78_00151</name>
</gene>
<feature type="transmembrane region" description="Helical" evidence="2">
    <location>
        <begin position="36"/>
        <end position="57"/>
    </location>
</feature>
<sequence>MTDTEPDPDPGPDPDDGAGATSPDGARGPGRAVRGWLVVAGFVGGVVAGGLLVGLVGEGSAPVPLPAAADPAQDVTIRLPDAPAVGESAEVVVNADCLRAVNGAQDVVATVDDLAEAAAALNAARLDEVVRRLQPLQGRLRDDLAGCTVVAVDDGADPTATTSPATTAPATTSPATTTSPSAPPT</sequence>
<evidence type="ECO:0000256" key="1">
    <source>
        <dbReference type="SAM" id="MobiDB-lite"/>
    </source>
</evidence>
<evidence type="ECO:0000256" key="2">
    <source>
        <dbReference type="SAM" id="Phobius"/>
    </source>
</evidence>
<dbReference type="AlphaFoldDB" id="A0A562ILT2"/>
<comment type="caution">
    <text evidence="3">The sequence shown here is derived from an EMBL/GenBank/DDBJ whole genome shotgun (WGS) entry which is preliminary data.</text>
</comment>
<dbReference type="Proteomes" id="UP000321490">
    <property type="component" value="Unassembled WGS sequence"/>
</dbReference>